<keyword evidence="3" id="KW-1185">Reference proteome</keyword>
<dbReference type="KEGG" id="mrr:Moror_3008"/>
<gene>
    <name evidence="2" type="ORF">Moror_3008</name>
</gene>
<organism evidence="2 3">
    <name type="scientific">Moniliophthora roreri (strain MCA 2997)</name>
    <name type="common">Cocoa frosty pod rot fungus</name>
    <name type="synonym">Crinipellis roreri</name>
    <dbReference type="NCBI Taxonomy" id="1381753"/>
    <lineage>
        <taxon>Eukaryota</taxon>
        <taxon>Fungi</taxon>
        <taxon>Dikarya</taxon>
        <taxon>Basidiomycota</taxon>
        <taxon>Agaricomycotina</taxon>
        <taxon>Agaricomycetes</taxon>
        <taxon>Agaricomycetidae</taxon>
        <taxon>Agaricales</taxon>
        <taxon>Marasmiineae</taxon>
        <taxon>Marasmiaceae</taxon>
        <taxon>Moniliophthora</taxon>
    </lineage>
</organism>
<evidence type="ECO:0000313" key="3">
    <source>
        <dbReference type="Proteomes" id="UP000017559"/>
    </source>
</evidence>
<protein>
    <submittedName>
        <fullName evidence="2">Uncharacterized protein</fullName>
    </submittedName>
</protein>
<dbReference type="Proteomes" id="UP000017559">
    <property type="component" value="Unassembled WGS sequence"/>
</dbReference>
<evidence type="ECO:0000313" key="2">
    <source>
        <dbReference type="EMBL" id="ESK88707.1"/>
    </source>
</evidence>
<name>V2X4I7_MONRO</name>
<dbReference type="EMBL" id="AWSO01000626">
    <property type="protein sequence ID" value="ESK88707.1"/>
    <property type="molecule type" value="Genomic_DNA"/>
</dbReference>
<evidence type="ECO:0000256" key="1">
    <source>
        <dbReference type="SAM" id="MobiDB-lite"/>
    </source>
</evidence>
<accession>V2X4I7</accession>
<proteinExistence type="predicted"/>
<feature type="region of interest" description="Disordered" evidence="1">
    <location>
        <begin position="59"/>
        <end position="133"/>
    </location>
</feature>
<comment type="caution">
    <text evidence="2">The sequence shown here is derived from an EMBL/GenBank/DDBJ whole genome shotgun (WGS) entry which is preliminary data.</text>
</comment>
<dbReference type="HOGENOM" id="CLU_152076_0_0_1"/>
<sequence>MLPPADPRAMSEYPDPLSFSLIDRLGRRTDGNGYPHPDINDTCSLITRLTLELRTLEEQLTPSLAPTPRMATEPPVNDTLVYPDPTPDPNIKPKVEPTNDTPTQNLAPPITANPRSLQTPEASVPPASVPPRR</sequence>
<dbReference type="AlphaFoldDB" id="V2X4I7"/>
<reference evidence="2 3" key="1">
    <citation type="journal article" date="2014" name="BMC Genomics">
        <title>Genome and secretome analysis of the hemibiotrophic fungal pathogen, Moniliophthora roreri, which causes frosty pod rot disease of cacao: mechanisms of the biotrophic and necrotrophic phases.</title>
        <authorList>
            <person name="Meinhardt L.W."/>
            <person name="Costa G.G.L."/>
            <person name="Thomazella D.P.T."/>
            <person name="Teixeira P.J.P.L."/>
            <person name="Carazzolle M.F."/>
            <person name="Schuster S.C."/>
            <person name="Carlson J.E."/>
            <person name="Guiltinan M.J."/>
            <person name="Mieczkowski P."/>
            <person name="Farmer A."/>
            <person name="Ramaraj T."/>
            <person name="Crozier J."/>
            <person name="Davis R.E."/>
            <person name="Shao J."/>
            <person name="Melnick R.L."/>
            <person name="Pereira G.A.G."/>
            <person name="Bailey B.A."/>
        </authorList>
    </citation>
    <scope>NUCLEOTIDE SEQUENCE [LARGE SCALE GENOMIC DNA]</scope>
    <source>
        <strain evidence="2 3">MCA 2997</strain>
    </source>
</reference>